<evidence type="ECO:0000313" key="2">
    <source>
        <dbReference type="Proteomes" id="UP001499854"/>
    </source>
</evidence>
<dbReference type="EMBL" id="BAAAQM010000002">
    <property type="protein sequence ID" value="GAA1953991.1"/>
    <property type="molecule type" value="Genomic_DNA"/>
</dbReference>
<keyword evidence="2" id="KW-1185">Reference proteome</keyword>
<dbReference type="RefSeq" id="WP_344655388.1">
    <property type="nucleotide sequence ID" value="NZ_BAAAQM010000002.1"/>
</dbReference>
<evidence type="ECO:0008006" key="3">
    <source>
        <dbReference type="Google" id="ProtNLM"/>
    </source>
</evidence>
<gene>
    <name evidence="1" type="ORF">GCM10009838_06670</name>
</gene>
<accession>A0ABN2QKA6</accession>
<name>A0ABN2QKA6_9ACTN</name>
<dbReference type="Proteomes" id="UP001499854">
    <property type="component" value="Unassembled WGS sequence"/>
</dbReference>
<comment type="caution">
    <text evidence="1">The sequence shown here is derived from an EMBL/GenBank/DDBJ whole genome shotgun (WGS) entry which is preliminary data.</text>
</comment>
<evidence type="ECO:0000313" key="1">
    <source>
        <dbReference type="EMBL" id="GAA1953991.1"/>
    </source>
</evidence>
<protein>
    <recommendedName>
        <fullName evidence="3">Toxin-antitoxin system HicB family antitoxin</fullName>
    </recommendedName>
</protein>
<organism evidence="1 2">
    <name type="scientific">Catenulispora subtropica</name>
    <dbReference type="NCBI Taxonomy" id="450798"/>
    <lineage>
        <taxon>Bacteria</taxon>
        <taxon>Bacillati</taxon>
        <taxon>Actinomycetota</taxon>
        <taxon>Actinomycetes</taxon>
        <taxon>Catenulisporales</taxon>
        <taxon>Catenulisporaceae</taxon>
        <taxon>Catenulispora</taxon>
    </lineage>
</organism>
<proteinExistence type="predicted"/>
<reference evidence="1 2" key="1">
    <citation type="journal article" date="2019" name="Int. J. Syst. Evol. Microbiol.">
        <title>The Global Catalogue of Microorganisms (GCM) 10K type strain sequencing project: providing services to taxonomists for standard genome sequencing and annotation.</title>
        <authorList>
            <consortium name="The Broad Institute Genomics Platform"/>
            <consortium name="The Broad Institute Genome Sequencing Center for Infectious Disease"/>
            <person name="Wu L."/>
            <person name="Ma J."/>
        </authorList>
    </citation>
    <scope>NUCLEOTIDE SEQUENCE [LARGE SCALE GENOMIC DNA]</scope>
    <source>
        <strain evidence="1 2">JCM 16013</strain>
    </source>
</reference>
<sequence length="73" mass="7808">MGNQQLNARVPDEIAEAARAAAADAGVNLGEYLSRLIDADTRGRRAVFDAVFDRFVEDARAAGVFDDDLKPAA</sequence>